<dbReference type="InterPro" id="IPR005560">
    <property type="entry name" value="Csp_YhjQ"/>
</dbReference>
<dbReference type="AlphaFoldDB" id="A0A5B7X4J8"/>
<dbReference type="InterPro" id="IPR044543">
    <property type="entry name" value="YHJQ-like"/>
</dbReference>
<dbReference type="Pfam" id="PF03860">
    <property type="entry name" value="Csp"/>
    <property type="match status" value="1"/>
</dbReference>
<dbReference type="OrthoDB" id="5396211at2"/>
<evidence type="ECO:0000313" key="1">
    <source>
        <dbReference type="EMBL" id="QCY70259.1"/>
    </source>
</evidence>
<dbReference type="Gene3D" id="1.20.1270.360">
    <property type="match status" value="1"/>
</dbReference>
<organism evidence="1 2">
    <name type="scientific">Antarcticibacterium flavum</name>
    <dbReference type="NCBI Taxonomy" id="2058175"/>
    <lineage>
        <taxon>Bacteria</taxon>
        <taxon>Pseudomonadati</taxon>
        <taxon>Bacteroidota</taxon>
        <taxon>Flavobacteriia</taxon>
        <taxon>Flavobacteriales</taxon>
        <taxon>Flavobacteriaceae</taxon>
        <taxon>Antarcticibacterium</taxon>
    </lineage>
</organism>
<dbReference type="PANTHER" id="PTHR37310:SF1">
    <property type="entry name" value="CYTOPLASMIC PROTEIN"/>
    <property type="match status" value="1"/>
</dbReference>
<protein>
    <submittedName>
        <fullName evidence="1">Four-helix bundle copper-binding protein</fullName>
    </submittedName>
</protein>
<dbReference type="RefSeq" id="WP_139066821.1">
    <property type="nucleotide sequence ID" value="NZ_CP040812.1"/>
</dbReference>
<proteinExistence type="predicted"/>
<dbReference type="EMBL" id="CP040812">
    <property type="protein sequence ID" value="QCY70259.1"/>
    <property type="molecule type" value="Genomic_DNA"/>
</dbReference>
<accession>A0A5B7X4J8</accession>
<dbReference type="Proteomes" id="UP000309016">
    <property type="component" value="Chromosome"/>
</dbReference>
<dbReference type="PANTHER" id="PTHR37310">
    <property type="entry name" value="CYTOPLASMIC PROTEIN-RELATED"/>
    <property type="match status" value="1"/>
</dbReference>
<keyword evidence="2" id="KW-1185">Reference proteome</keyword>
<dbReference type="KEGG" id="afla:FHG64_13075"/>
<reference evidence="1 2" key="1">
    <citation type="submission" date="2019-06" db="EMBL/GenBank/DDBJ databases">
        <title>Complete genome sequence of Antarcticibacterium flavum KCTC 52984T from an Antarctic marine sediment.</title>
        <authorList>
            <person name="Lee Y.M."/>
            <person name="Shin S.C."/>
        </authorList>
    </citation>
    <scope>NUCLEOTIDE SEQUENCE [LARGE SCALE GENOMIC DNA]</scope>
    <source>
        <strain evidence="1 2">KCTC 52984</strain>
    </source>
</reference>
<gene>
    <name evidence="1" type="ORF">FHG64_13075</name>
</gene>
<dbReference type="CDD" id="cd08026">
    <property type="entry name" value="DUF326"/>
    <property type="match status" value="1"/>
</dbReference>
<sequence>MRNQELISALYNCAAHCNHCADACLDEQDVKMMVRCIRLDKICATTCIATAEALSVTSQDVAGLVKYCQEICRKCAEECEKHETDHCKKCAEACRKCEEACSRYAA</sequence>
<evidence type="ECO:0000313" key="2">
    <source>
        <dbReference type="Proteomes" id="UP000309016"/>
    </source>
</evidence>
<name>A0A5B7X4J8_9FLAO</name>